<evidence type="ECO:0000256" key="1">
    <source>
        <dbReference type="SAM" id="MobiDB-lite"/>
    </source>
</evidence>
<comment type="caution">
    <text evidence="2">The sequence shown here is derived from an EMBL/GenBank/DDBJ whole genome shotgun (WGS) entry which is preliminary data.</text>
</comment>
<keyword evidence="3" id="KW-1185">Reference proteome</keyword>
<proteinExistence type="predicted"/>
<dbReference type="Proteomes" id="UP000479710">
    <property type="component" value="Unassembled WGS sequence"/>
</dbReference>
<name>A0A6G1CMF2_9ORYZ</name>
<evidence type="ECO:0000313" key="3">
    <source>
        <dbReference type="Proteomes" id="UP000479710"/>
    </source>
</evidence>
<sequence>MSLAQSSVAFVVTALLCWDWDRDGGVEGLHEAVAATTRRFVLKHGYEFHSLVAEVVGAVEQQHGNRPQMQGGGRATGNASTSK</sequence>
<dbReference type="EMBL" id="SPHZ02000008">
    <property type="protein sequence ID" value="KAF0901332.1"/>
    <property type="molecule type" value="Genomic_DNA"/>
</dbReference>
<dbReference type="AlphaFoldDB" id="A0A6G1CMF2"/>
<protein>
    <submittedName>
        <fullName evidence="2">Uncharacterized protein</fullName>
    </submittedName>
</protein>
<dbReference type="OrthoDB" id="624852at2759"/>
<organism evidence="2 3">
    <name type="scientific">Oryza meyeriana var. granulata</name>
    <dbReference type="NCBI Taxonomy" id="110450"/>
    <lineage>
        <taxon>Eukaryota</taxon>
        <taxon>Viridiplantae</taxon>
        <taxon>Streptophyta</taxon>
        <taxon>Embryophyta</taxon>
        <taxon>Tracheophyta</taxon>
        <taxon>Spermatophyta</taxon>
        <taxon>Magnoliopsida</taxon>
        <taxon>Liliopsida</taxon>
        <taxon>Poales</taxon>
        <taxon>Poaceae</taxon>
        <taxon>BOP clade</taxon>
        <taxon>Oryzoideae</taxon>
        <taxon>Oryzeae</taxon>
        <taxon>Oryzinae</taxon>
        <taxon>Oryza</taxon>
        <taxon>Oryza meyeriana</taxon>
    </lineage>
</organism>
<evidence type="ECO:0000313" key="2">
    <source>
        <dbReference type="EMBL" id="KAF0901332.1"/>
    </source>
</evidence>
<accession>A0A6G1CMF2</accession>
<feature type="region of interest" description="Disordered" evidence="1">
    <location>
        <begin position="62"/>
        <end position="83"/>
    </location>
</feature>
<reference evidence="2 3" key="1">
    <citation type="submission" date="2019-11" db="EMBL/GenBank/DDBJ databases">
        <title>Whole genome sequence of Oryza granulata.</title>
        <authorList>
            <person name="Li W."/>
        </authorList>
    </citation>
    <scope>NUCLEOTIDE SEQUENCE [LARGE SCALE GENOMIC DNA]</scope>
    <source>
        <strain evidence="3">cv. Menghai</strain>
        <tissue evidence="2">Leaf</tissue>
    </source>
</reference>
<gene>
    <name evidence="2" type="ORF">E2562_000216</name>
</gene>